<evidence type="ECO:0000256" key="1">
    <source>
        <dbReference type="ARBA" id="ARBA00009477"/>
    </source>
</evidence>
<organism evidence="3 4">
    <name type="scientific">Paracoccus halophilus</name>
    <dbReference type="NCBI Taxonomy" id="376733"/>
    <lineage>
        <taxon>Bacteria</taxon>
        <taxon>Pseudomonadati</taxon>
        <taxon>Pseudomonadota</taxon>
        <taxon>Alphaproteobacteria</taxon>
        <taxon>Rhodobacterales</taxon>
        <taxon>Paracoccaceae</taxon>
        <taxon>Paracoccus</taxon>
    </lineage>
</organism>
<accession>A0A1I0U476</accession>
<dbReference type="GO" id="GO:1990281">
    <property type="term" value="C:efflux pump complex"/>
    <property type="evidence" value="ECO:0007669"/>
    <property type="project" value="TreeGrafter"/>
</dbReference>
<name>A0A1I0U476_9RHOB</name>
<dbReference type="GO" id="GO:0015562">
    <property type="term" value="F:efflux transmembrane transporter activity"/>
    <property type="evidence" value="ECO:0007669"/>
    <property type="project" value="TreeGrafter"/>
</dbReference>
<dbReference type="Gene3D" id="2.40.30.170">
    <property type="match status" value="1"/>
</dbReference>
<evidence type="ECO:0000313" key="3">
    <source>
        <dbReference type="EMBL" id="SFA58760.1"/>
    </source>
</evidence>
<proteinExistence type="inferred from homology"/>
<dbReference type="PANTHER" id="PTHR30469">
    <property type="entry name" value="MULTIDRUG RESISTANCE PROTEIN MDTA"/>
    <property type="match status" value="1"/>
</dbReference>
<dbReference type="NCBIfam" id="TIGR01730">
    <property type="entry name" value="RND_mfp"/>
    <property type="match status" value="1"/>
</dbReference>
<dbReference type="EMBL" id="FOJO01000022">
    <property type="protein sequence ID" value="SFA58760.1"/>
    <property type="molecule type" value="Genomic_DNA"/>
</dbReference>
<dbReference type="SUPFAM" id="SSF111369">
    <property type="entry name" value="HlyD-like secretion proteins"/>
    <property type="match status" value="1"/>
</dbReference>
<dbReference type="Gene3D" id="1.10.287.470">
    <property type="entry name" value="Helix hairpin bin"/>
    <property type="match status" value="1"/>
</dbReference>
<protein>
    <submittedName>
        <fullName evidence="3">RND family efflux transporter, MFP subunit</fullName>
    </submittedName>
</protein>
<dbReference type="InterPro" id="IPR006143">
    <property type="entry name" value="RND_pump_MFP"/>
</dbReference>
<reference evidence="3 4" key="1">
    <citation type="submission" date="2016-10" db="EMBL/GenBank/DDBJ databases">
        <authorList>
            <person name="de Groot N.N."/>
        </authorList>
    </citation>
    <scope>NUCLEOTIDE SEQUENCE [LARGE SCALE GENOMIC DNA]</scope>
    <source>
        <strain evidence="3 4">CGMCC 1.6117</strain>
    </source>
</reference>
<dbReference type="Gene3D" id="2.40.420.20">
    <property type="match status" value="1"/>
</dbReference>
<evidence type="ECO:0000259" key="2">
    <source>
        <dbReference type="Pfam" id="PF25967"/>
    </source>
</evidence>
<evidence type="ECO:0000313" key="4">
    <source>
        <dbReference type="Proteomes" id="UP000182312"/>
    </source>
</evidence>
<gene>
    <name evidence="3" type="ORF">SAMN04487972_1226</name>
</gene>
<dbReference type="Pfam" id="PF25967">
    <property type="entry name" value="RND-MFP_C"/>
    <property type="match status" value="1"/>
</dbReference>
<comment type="similarity">
    <text evidence="1">Belongs to the membrane fusion protein (MFP) (TC 8.A.1) family.</text>
</comment>
<dbReference type="InterPro" id="IPR058627">
    <property type="entry name" value="MdtA-like_C"/>
</dbReference>
<dbReference type="AlphaFoldDB" id="A0A1I0U476"/>
<dbReference type="PANTHER" id="PTHR30469:SF38">
    <property type="entry name" value="HLYD FAMILY SECRETION PROTEIN"/>
    <property type="match status" value="1"/>
</dbReference>
<feature type="domain" description="Multidrug resistance protein MdtA-like C-terminal permuted SH3" evidence="2">
    <location>
        <begin position="255"/>
        <end position="308"/>
    </location>
</feature>
<sequence>MHVELVEVVSTPLTLDVALTGTINAMDSVEIGFRLGGRVSDVLVQEGDTVAKGQILARTDSLQQEQALRVAQASVASATAAWEEANQARLRAQAMLERGVGTRASLDAANQGFSATAGRLTQARTALGRAERALIDTVIRAPSDAIVTLRMAEPGQIVGAAQSVLELASITGREAVFRTPDTPLLRDAIGAYVTLSGIDLPDLKMTAHVSEIAPIVDPGTGSVSVRATIDNPPTNISLLGTAVRGAIHYPAGMGIAVPWTALTTVGNSPAVWIVSDDNRVTIAPVTIERFDKEKVILGRGLSPGQIVVGKGSHLLYPGRTVRNAEMTRGQE</sequence>
<dbReference type="Proteomes" id="UP000182312">
    <property type="component" value="Unassembled WGS sequence"/>
</dbReference>
<dbReference type="Gene3D" id="2.40.50.100">
    <property type="match status" value="1"/>
</dbReference>